<name>A0AA39M432_9BILA</name>
<accession>A0AA39M432</accession>
<sequence>MFEHLHVETYDELKKTLAELPNERRTFVLFTGGIVPETGVTWCPYCITALPHLYKAMESELSNTDSCFITCYVGTLPYWKNKENPFRTDDAFKVRGIPTVIEWGVKGKRLTGTDHLTNANILKDFFAED</sequence>
<dbReference type="GO" id="GO:0047134">
    <property type="term" value="F:protein-disulfide reductase [NAD(P)H] activity"/>
    <property type="evidence" value="ECO:0007669"/>
    <property type="project" value="InterPro"/>
</dbReference>
<dbReference type="PANTHER" id="PTHR12452:SF0">
    <property type="entry name" value="THIOREDOXIN DOMAIN-CONTAINING PROTEIN 17"/>
    <property type="match status" value="1"/>
</dbReference>
<gene>
    <name evidence="4" type="ORF">QR680_014955</name>
</gene>
<evidence type="ECO:0000313" key="4">
    <source>
        <dbReference type="EMBL" id="KAK0420901.1"/>
    </source>
</evidence>
<dbReference type="InterPro" id="IPR036249">
    <property type="entry name" value="Thioredoxin-like_sf"/>
</dbReference>
<evidence type="ECO:0000256" key="2">
    <source>
        <dbReference type="ARBA" id="ARBA00016949"/>
    </source>
</evidence>
<organism evidence="4 5">
    <name type="scientific">Steinernema hermaphroditum</name>
    <dbReference type="NCBI Taxonomy" id="289476"/>
    <lineage>
        <taxon>Eukaryota</taxon>
        <taxon>Metazoa</taxon>
        <taxon>Ecdysozoa</taxon>
        <taxon>Nematoda</taxon>
        <taxon>Chromadorea</taxon>
        <taxon>Rhabditida</taxon>
        <taxon>Tylenchina</taxon>
        <taxon>Panagrolaimomorpha</taxon>
        <taxon>Strongyloidoidea</taxon>
        <taxon>Steinernematidae</taxon>
        <taxon>Steinernema</taxon>
    </lineage>
</organism>
<protein>
    <recommendedName>
        <fullName evidence="2">Thioredoxin domain-containing protein 17</fullName>
    </recommendedName>
</protein>
<proteinExistence type="inferred from homology"/>
<dbReference type="AlphaFoldDB" id="A0AA39M432"/>
<dbReference type="EMBL" id="JAUCMV010000002">
    <property type="protein sequence ID" value="KAK0420901.1"/>
    <property type="molecule type" value="Genomic_DNA"/>
</dbReference>
<dbReference type="GO" id="GO:0005829">
    <property type="term" value="C:cytosol"/>
    <property type="evidence" value="ECO:0007669"/>
    <property type="project" value="TreeGrafter"/>
</dbReference>
<dbReference type="Gene3D" id="3.40.30.10">
    <property type="entry name" value="Glutaredoxin"/>
    <property type="match status" value="1"/>
</dbReference>
<dbReference type="Pfam" id="PF06110">
    <property type="entry name" value="TXD17-like_Trx"/>
    <property type="match status" value="1"/>
</dbReference>
<evidence type="ECO:0000256" key="1">
    <source>
        <dbReference type="ARBA" id="ARBA00008987"/>
    </source>
</evidence>
<keyword evidence="5" id="KW-1185">Reference proteome</keyword>
<dbReference type="SUPFAM" id="SSF52833">
    <property type="entry name" value="Thioredoxin-like"/>
    <property type="match status" value="1"/>
</dbReference>
<evidence type="ECO:0000259" key="3">
    <source>
        <dbReference type="Pfam" id="PF06110"/>
    </source>
</evidence>
<dbReference type="InterPro" id="IPR010357">
    <property type="entry name" value="TXNDC17_dom"/>
</dbReference>
<evidence type="ECO:0000313" key="5">
    <source>
        <dbReference type="Proteomes" id="UP001175271"/>
    </source>
</evidence>
<dbReference type="InterPro" id="IPR045108">
    <property type="entry name" value="TXNDC17-like"/>
</dbReference>
<reference evidence="4" key="1">
    <citation type="submission" date="2023-06" db="EMBL/GenBank/DDBJ databases">
        <title>Genomic analysis of the entomopathogenic nematode Steinernema hermaphroditum.</title>
        <authorList>
            <person name="Schwarz E.M."/>
            <person name="Heppert J.K."/>
            <person name="Baniya A."/>
            <person name="Schwartz H.T."/>
            <person name="Tan C.-H."/>
            <person name="Antoshechkin I."/>
            <person name="Sternberg P.W."/>
            <person name="Goodrich-Blair H."/>
            <person name="Dillman A.R."/>
        </authorList>
    </citation>
    <scope>NUCLEOTIDE SEQUENCE</scope>
    <source>
        <strain evidence="4">PS9179</strain>
        <tissue evidence="4">Whole animal</tissue>
    </source>
</reference>
<dbReference type="Proteomes" id="UP001175271">
    <property type="component" value="Unassembled WGS sequence"/>
</dbReference>
<comment type="similarity">
    <text evidence="1">Belongs to the thioredoxin family.</text>
</comment>
<comment type="caution">
    <text evidence="4">The sequence shown here is derived from an EMBL/GenBank/DDBJ whole genome shotgun (WGS) entry which is preliminary data.</text>
</comment>
<dbReference type="PANTHER" id="PTHR12452">
    <property type="entry name" value="42-9-9 PROTEIN-RELATED"/>
    <property type="match status" value="1"/>
</dbReference>
<feature type="domain" description="Thioredoxin" evidence="3">
    <location>
        <begin position="7"/>
        <end position="128"/>
    </location>
</feature>